<comment type="caution">
    <text evidence="1">The sequence shown here is derived from an EMBL/GenBank/DDBJ whole genome shotgun (WGS) entry which is preliminary data.</text>
</comment>
<sequence>MPKFGTSAYLKLISLNTKPQRTELRKRLSPSDAPYDFHRSLRLHASRLLAKGESIESVLESVGRITKLPERTSVQAGLATLLNWRASHPAKLFEVKSHIYTSPNDVFKLGFTADFGTVIDGKRCAVHLWNTKKPPLSTRLTIGTLSLIKQSYPEIDNLVVLSLLDSQLFWSVEDARYVAIGHNLALRIEEVILSVEEELRAPAKDRRTPPTPPHPPAS</sequence>
<name>A0ABV2GTZ3_9HYPH</name>
<proteinExistence type="predicted"/>
<accession>A0ABV2GTZ3</accession>
<organism evidence="1 2">
    <name type="scientific">Mesorhizobium robiniae</name>
    <dbReference type="NCBI Taxonomy" id="559315"/>
    <lineage>
        <taxon>Bacteria</taxon>
        <taxon>Pseudomonadati</taxon>
        <taxon>Pseudomonadota</taxon>
        <taxon>Alphaproteobacteria</taxon>
        <taxon>Hyphomicrobiales</taxon>
        <taxon>Phyllobacteriaceae</taxon>
        <taxon>Mesorhizobium</taxon>
    </lineage>
</organism>
<keyword evidence="2" id="KW-1185">Reference proteome</keyword>
<reference evidence="1 2" key="1">
    <citation type="submission" date="2024-06" db="EMBL/GenBank/DDBJ databases">
        <title>Genomic Encyclopedia of Type Strains, Phase IV (KMG-IV): sequencing the most valuable type-strain genomes for metagenomic binning, comparative biology and taxonomic classification.</title>
        <authorList>
            <person name="Goeker M."/>
        </authorList>
    </citation>
    <scope>NUCLEOTIDE SEQUENCE [LARGE SCALE GENOMIC DNA]</scope>
    <source>
        <strain evidence="1 2">DSM 100022</strain>
    </source>
</reference>
<dbReference type="RefSeq" id="WP_354493356.1">
    <property type="nucleotide sequence ID" value="NZ_JBEPMC010000009.1"/>
</dbReference>
<gene>
    <name evidence="1" type="ORF">ABID19_004814</name>
</gene>
<protein>
    <submittedName>
        <fullName evidence="1">Uncharacterized protein</fullName>
    </submittedName>
</protein>
<evidence type="ECO:0000313" key="2">
    <source>
        <dbReference type="Proteomes" id="UP001549204"/>
    </source>
</evidence>
<dbReference type="Proteomes" id="UP001549204">
    <property type="component" value="Unassembled WGS sequence"/>
</dbReference>
<evidence type="ECO:0000313" key="1">
    <source>
        <dbReference type="EMBL" id="MET3581761.1"/>
    </source>
</evidence>
<dbReference type="EMBL" id="JBEPMC010000009">
    <property type="protein sequence ID" value="MET3581761.1"/>
    <property type="molecule type" value="Genomic_DNA"/>
</dbReference>